<keyword evidence="16" id="KW-0175">Coiled coil</keyword>
<dbReference type="PROSITE" id="PS51720">
    <property type="entry name" value="G_AIG1"/>
    <property type="match status" value="1"/>
</dbReference>
<keyword evidence="8" id="KW-0547">Nucleotide-binding</keyword>
<reference evidence="18" key="3">
    <citation type="submission" date="2025-09" db="UniProtKB">
        <authorList>
            <consortium name="Ensembl"/>
        </authorList>
    </citation>
    <scope>IDENTIFICATION</scope>
</reference>
<evidence type="ECO:0000256" key="4">
    <source>
        <dbReference type="ARBA" id="ARBA00004555"/>
    </source>
</evidence>
<evidence type="ECO:0000256" key="11">
    <source>
        <dbReference type="ARBA" id="ARBA00023128"/>
    </source>
</evidence>
<reference evidence="18 19" key="1">
    <citation type="submission" date="2019-04" db="EMBL/GenBank/DDBJ databases">
        <authorList>
            <consortium name="Wellcome Sanger Institute Data Sharing"/>
        </authorList>
    </citation>
    <scope>NUCLEOTIDE SEQUENCE [LARGE SCALE GENOMIC DNA]</scope>
</reference>
<dbReference type="CDD" id="cd01852">
    <property type="entry name" value="AIG1"/>
    <property type="match status" value="1"/>
</dbReference>
<evidence type="ECO:0000256" key="13">
    <source>
        <dbReference type="ARBA" id="ARBA00056809"/>
    </source>
</evidence>
<evidence type="ECO:0000256" key="16">
    <source>
        <dbReference type="SAM" id="Coils"/>
    </source>
</evidence>
<evidence type="ECO:0000256" key="9">
    <source>
        <dbReference type="ARBA" id="ARBA00022824"/>
    </source>
</evidence>
<dbReference type="Ensembl" id="ENSSFOT00015049128.1">
    <property type="protein sequence ID" value="ENSSFOP00015068479.1"/>
    <property type="gene ID" value="ENSSFOG00015025217.1"/>
</dbReference>
<evidence type="ECO:0000256" key="8">
    <source>
        <dbReference type="ARBA" id="ARBA00022741"/>
    </source>
</evidence>
<evidence type="ECO:0000256" key="12">
    <source>
        <dbReference type="ARBA" id="ARBA00023134"/>
    </source>
</evidence>
<dbReference type="GO" id="GO:0005829">
    <property type="term" value="C:cytosol"/>
    <property type="evidence" value="ECO:0007669"/>
    <property type="project" value="UniProtKB-SubCell"/>
</dbReference>
<evidence type="ECO:0000259" key="17">
    <source>
        <dbReference type="PROSITE" id="PS51720"/>
    </source>
</evidence>
<protein>
    <recommendedName>
        <fullName evidence="14">GTPase IMAP family member 8</fullName>
    </recommendedName>
    <alternativeName>
        <fullName evidence="15">Immune-associated nucleotide-binding protein 9</fullName>
    </alternativeName>
</protein>
<comment type="subcellular location">
    <subcellularLocation>
        <location evidence="3">Cytoplasm</location>
        <location evidence="3">Cytosol</location>
    </subcellularLocation>
    <subcellularLocation>
        <location evidence="2">Endoplasmic reticulum</location>
    </subcellularLocation>
    <subcellularLocation>
        <location evidence="4">Golgi apparatus</location>
    </subcellularLocation>
    <subcellularLocation>
        <location evidence="1">Mitochondrion</location>
    </subcellularLocation>
</comment>
<dbReference type="OrthoDB" id="8954335at2759"/>
<comment type="similarity">
    <text evidence="5">Belongs to the TRAFAC class TrmE-Era-EngA-EngB-Septin-like GTPase superfamily. AIG1/Toc34/Toc159-like paraseptin GTPase family. IAN subfamily.</text>
</comment>
<proteinExistence type="inferred from homology"/>
<evidence type="ECO:0000313" key="19">
    <source>
        <dbReference type="Proteomes" id="UP000694397"/>
    </source>
</evidence>
<dbReference type="PANTHER" id="PTHR10903">
    <property type="entry name" value="GTPASE, IMAP FAMILY MEMBER-RELATED"/>
    <property type="match status" value="1"/>
</dbReference>
<dbReference type="AlphaFoldDB" id="A0A8C9W0T6"/>
<dbReference type="GO" id="GO:0005525">
    <property type="term" value="F:GTP binding"/>
    <property type="evidence" value="ECO:0007669"/>
    <property type="project" value="UniProtKB-KW"/>
</dbReference>
<dbReference type="GO" id="GO:0005739">
    <property type="term" value="C:mitochondrion"/>
    <property type="evidence" value="ECO:0007669"/>
    <property type="project" value="UniProtKB-SubCell"/>
</dbReference>
<dbReference type="GeneTree" id="ENSGT01120000271858"/>
<evidence type="ECO:0000256" key="5">
    <source>
        <dbReference type="ARBA" id="ARBA00008535"/>
    </source>
</evidence>
<keyword evidence="6" id="KW-0963">Cytoplasm</keyword>
<keyword evidence="10" id="KW-0333">Golgi apparatus</keyword>
<dbReference type="GO" id="GO:0005783">
    <property type="term" value="C:endoplasmic reticulum"/>
    <property type="evidence" value="ECO:0007669"/>
    <property type="project" value="UniProtKB-SubCell"/>
</dbReference>
<dbReference type="RefSeq" id="XP_018598537.2">
    <property type="nucleotide sequence ID" value="XM_018743021.2"/>
</dbReference>
<reference evidence="18" key="2">
    <citation type="submission" date="2025-08" db="UniProtKB">
        <authorList>
            <consortium name="Ensembl"/>
        </authorList>
    </citation>
    <scope>IDENTIFICATION</scope>
</reference>
<comment type="function">
    <text evidence="13">Exerts an anti-apoptotic effect in the immune system and is involved in responses to infections.</text>
</comment>
<evidence type="ECO:0000256" key="7">
    <source>
        <dbReference type="ARBA" id="ARBA00022737"/>
    </source>
</evidence>
<organism evidence="18 19">
    <name type="scientific">Scleropages formosus</name>
    <name type="common">Asian bonytongue</name>
    <name type="synonym">Osteoglossum formosum</name>
    <dbReference type="NCBI Taxonomy" id="113540"/>
    <lineage>
        <taxon>Eukaryota</taxon>
        <taxon>Metazoa</taxon>
        <taxon>Chordata</taxon>
        <taxon>Craniata</taxon>
        <taxon>Vertebrata</taxon>
        <taxon>Euteleostomi</taxon>
        <taxon>Actinopterygii</taxon>
        <taxon>Neopterygii</taxon>
        <taxon>Teleostei</taxon>
        <taxon>Osteoglossocephala</taxon>
        <taxon>Osteoglossomorpha</taxon>
        <taxon>Osteoglossiformes</taxon>
        <taxon>Osteoglossidae</taxon>
        <taxon>Scleropages</taxon>
    </lineage>
</organism>
<accession>A0A8C9W0T6</accession>
<evidence type="ECO:0000313" key="18">
    <source>
        <dbReference type="Ensembl" id="ENSSFOP00015068479.1"/>
    </source>
</evidence>
<dbReference type="Pfam" id="PF04548">
    <property type="entry name" value="AIG1"/>
    <property type="match status" value="1"/>
</dbReference>
<keyword evidence="11" id="KW-0496">Mitochondrion</keyword>
<keyword evidence="12" id="KW-0342">GTP-binding</keyword>
<gene>
    <name evidence="18" type="primary">LOC108928850</name>
</gene>
<dbReference type="PANTHER" id="PTHR10903:SF190">
    <property type="entry name" value="GTPASE IMAP FAMILY MEMBER 4-LIKE"/>
    <property type="match status" value="1"/>
</dbReference>
<evidence type="ECO:0000256" key="15">
    <source>
        <dbReference type="ARBA" id="ARBA00077278"/>
    </source>
</evidence>
<dbReference type="GeneID" id="108928850"/>
<evidence type="ECO:0000256" key="14">
    <source>
        <dbReference type="ARBA" id="ARBA00073539"/>
    </source>
</evidence>
<dbReference type="InterPro" id="IPR027417">
    <property type="entry name" value="P-loop_NTPase"/>
</dbReference>
<evidence type="ECO:0000256" key="6">
    <source>
        <dbReference type="ARBA" id="ARBA00022490"/>
    </source>
</evidence>
<dbReference type="Gene3D" id="3.40.50.300">
    <property type="entry name" value="P-loop containing nucleotide triphosphate hydrolases"/>
    <property type="match status" value="1"/>
</dbReference>
<dbReference type="GO" id="GO:0005794">
    <property type="term" value="C:Golgi apparatus"/>
    <property type="evidence" value="ECO:0007669"/>
    <property type="project" value="UniProtKB-SubCell"/>
</dbReference>
<dbReference type="KEGG" id="sfm:108928850"/>
<evidence type="ECO:0000256" key="10">
    <source>
        <dbReference type="ARBA" id="ARBA00023034"/>
    </source>
</evidence>
<keyword evidence="9" id="KW-0256">Endoplasmic reticulum</keyword>
<evidence type="ECO:0000256" key="1">
    <source>
        <dbReference type="ARBA" id="ARBA00004173"/>
    </source>
</evidence>
<sequence>MEKNLERKSEVLTYPQEVEEEWRIMLLGKTGAGKSSSANTILGREAFKSDMRLSRVTWSCEKERGRINERPVVVIDTPGLFETNRTEKEVVREILKSVNMCKPGPHVFVVFIPLGRFTLEDQETNRLIENTFGENVWKYTVVLFTHGDRMEGKTLNNIIQSGDEELRDFIRKCSGGFLVFDNKDTGNREQVVKLLEKIEIVVALNGGLCYTSAMYPSRERKIREEQERILAEKEREIARKEELEEYHKGEELQRKRRDLWRKEEEAARKQAENQPSRLAQVLKYLGSIGFGAVVGMSLGDTPWGQVVGVAIAIGFLHKTTLSELYEKFQNSQYYILRR</sequence>
<keyword evidence="7" id="KW-0677">Repeat</keyword>
<dbReference type="InterPro" id="IPR006703">
    <property type="entry name" value="G_AIG1"/>
</dbReference>
<dbReference type="SUPFAM" id="SSF52540">
    <property type="entry name" value="P-loop containing nucleoside triphosphate hydrolases"/>
    <property type="match status" value="1"/>
</dbReference>
<evidence type="ECO:0000256" key="3">
    <source>
        <dbReference type="ARBA" id="ARBA00004514"/>
    </source>
</evidence>
<dbReference type="InterPro" id="IPR045058">
    <property type="entry name" value="GIMA/IAN/Toc"/>
</dbReference>
<dbReference type="Proteomes" id="UP000694397">
    <property type="component" value="Chromosome 3"/>
</dbReference>
<feature type="domain" description="AIG1-type G" evidence="17">
    <location>
        <begin position="19"/>
        <end position="219"/>
    </location>
</feature>
<feature type="coiled-coil region" evidence="16">
    <location>
        <begin position="221"/>
        <end position="272"/>
    </location>
</feature>
<evidence type="ECO:0000256" key="2">
    <source>
        <dbReference type="ARBA" id="ARBA00004240"/>
    </source>
</evidence>
<name>A0A8C9W0T6_SCLFO</name>
<keyword evidence="19" id="KW-1185">Reference proteome</keyword>
<dbReference type="FunFam" id="3.40.50.300:FF:000536">
    <property type="entry name" value="GTPase IMAP family member 8"/>
    <property type="match status" value="1"/>
</dbReference>